<accession>A0ABM7MHH9</accession>
<reference evidence="1 2" key="1">
    <citation type="journal article" date="2021" name="Microbiol. Spectr.">
        <title>A Single Bacterium Capable of Oxidation and Reduction of Iron at Circumneutral pH.</title>
        <authorList>
            <person name="Kato S."/>
            <person name="Ohkuma M."/>
        </authorList>
    </citation>
    <scope>NUCLEOTIDE SEQUENCE [LARGE SCALE GENOMIC DNA]</scope>
    <source>
        <strain evidence="1 2">MIZ03</strain>
    </source>
</reference>
<evidence type="ECO:0000313" key="2">
    <source>
        <dbReference type="Proteomes" id="UP000824366"/>
    </source>
</evidence>
<dbReference type="Proteomes" id="UP000824366">
    <property type="component" value="Chromosome"/>
</dbReference>
<dbReference type="EMBL" id="AP024238">
    <property type="protein sequence ID" value="BCO25682.1"/>
    <property type="molecule type" value="Genomic_DNA"/>
</dbReference>
<proteinExistence type="predicted"/>
<keyword evidence="2" id="KW-1185">Reference proteome</keyword>
<organism evidence="1 2">
    <name type="scientific">Rhodoferax lithotrophicus</name>
    <dbReference type="NCBI Taxonomy" id="2798804"/>
    <lineage>
        <taxon>Bacteria</taxon>
        <taxon>Pseudomonadati</taxon>
        <taxon>Pseudomonadota</taxon>
        <taxon>Betaproteobacteria</taxon>
        <taxon>Burkholderiales</taxon>
        <taxon>Comamonadaceae</taxon>
        <taxon>Rhodoferax</taxon>
    </lineage>
</organism>
<protein>
    <submittedName>
        <fullName evidence="1">Uncharacterized protein</fullName>
    </submittedName>
</protein>
<evidence type="ECO:0000313" key="1">
    <source>
        <dbReference type="EMBL" id="BCO25682.1"/>
    </source>
</evidence>
<name>A0ABM7MHH9_9BURK</name>
<sequence>MTVINNAPNLVHNCLRSAVAGGTGRRRDGKLTLTMIQTINPACPASTKQGQDLLS</sequence>
<gene>
    <name evidence="1" type="ORF">MIZ03_0561</name>
</gene>